<reference evidence="1 2" key="1">
    <citation type="journal article" date="2024" name="Proc. Natl. Acad. Sci. U.S.A.">
        <title>The genetic regulatory architecture and epigenomic basis for age-related changes in rattlesnake venom.</title>
        <authorList>
            <person name="Hogan M.P."/>
            <person name="Holding M.L."/>
            <person name="Nystrom G.S."/>
            <person name="Colston T.J."/>
            <person name="Bartlett D.A."/>
            <person name="Mason A.J."/>
            <person name="Ellsworth S.A."/>
            <person name="Rautsaw R.M."/>
            <person name="Lawrence K.C."/>
            <person name="Strickland J.L."/>
            <person name="He B."/>
            <person name="Fraser P."/>
            <person name="Margres M.J."/>
            <person name="Gilbert D.M."/>
            <person name="Gibbs H.L."/>
            <person name="Parkinson C.L."/>
            <person name="Rokyta D.R."/>
        </authorList>
    </citation>
    <scope>NUCLEOTIDE SEQUENCE [LARGE SCALE GENOMIC DNA]</scope>
    <source>
        <strain evidence="1">DRR0105</strain>
    </source>
</reference>
<comment type="caution">
    <text evidence="1">The sequence shown here is derived from an EMBL/GenBank/DDBJ whole genome shotgun (WGS) entry which is preliminary data.</text>
</comment>
<gene>
    <name evidence="1" type="ORF">NXF25_009482</name>
</gene>
<organism evidence="1 2">
    <name type="scientific">Crotalus adamanteus</name>
    <name type="common">Eastern diamondback rattlesnake</name>
    <dbReference type="NCBI Taxonomy" id="8729"/>
    <lineage>
        <taxon>Eukaryota</taxon>
        <taxon>Metazoa</taxon>
        <taxon>Chordata</taxon>
        <taxon>Craniata</taxon>
        <taxon>Vertebrata</taxon>
        <taxon>Euteleostomi</taxon>
        <taxon>Lepidosauria</taxon>
        <taxon>Squamata</taxon>
        <taxon>Bifurcata</taxon>
        <taxon>Unidentata</taxon>
        <taxon>Episquamata</taxon>
        <taxon>Toxicofera</taxon>
        <taxon>Serpentes</taxon>
        <taxon>Colubroidea</taxon>
        <taxon>Viperidae</taxon>
        <taxon>Crotalinae</taxon>
        <taxon>Crotalus</taxon>
    </lineage>
</organism>
<accession>A0AAW1BSD2</accession>
<proteinExistence type="predicted"/>
<evidence type="ECO:0000313" key="2">
    <source>
        <dbReference type="Proteomes" id="UP001474421"/>
    </source>
</evidence>
<keyword evidence="2" id="KW-1185">Reference proteome</keyword>
<dbReference type="AlphaFoldDB" id="A0AAW1BSD2"/>
<evidence type="ECO:0000313" key="1">
    <source>
        <dbReference type="EMBL" id="KAK9404655.1"/>
    </source>
</evidence>
<name>A0AAW1BSD2_CROAD</name>
<sequence>MGLANTITGFLDKGQDDQAPIKKQKYIFDISALEKDGLLGAELRILRKKADTWKPYSAEKMRDGFHFLARLPLTSSGL</sequence>
<dbReference type="EMBL" id="JAOTOJ010000003">
    <property type="protein sequence ID" value="KAK9404655.1"/>
    <property type="molecule type" value="Genomic_DNA"/>
</dbReference>
<dbReference type="Proteomes" id="UP001474421">
    <property type="component" value="Unassembled WGS sequence"/>
</dbReference>
<protein>
    <submittedName>
        <fullName evidence="1">Growth/differentiation factor 5</fullName>
    </submittedName>
</protein>